<gene>
    <name evidence="8" type="ORF">C8Q69DRAFT_506665</name>
</gene>
<comment type="similarity">
    <text evidence="2">Belongs to the mitochondrion-specific ribosomal protein mL49 family.</text>
</comment>
<dbReference type="GO" id="GO:0005762">
    <property type="term" value="C:mitochondrial large ribosomal subunit"/>
    <property type="evidence" value="ECO:0007669"/>
    <property type="project" value="TreeGrafter"/>
</dbReference>
<dbReference type="VEuPathDB" id="FungiDB:C8Q69DRAFT_506665"/>
<evidence type="ECO:0000256" key="6">
    <source>
        <dbReference type="ARBA" id="ARBA00035191"/>
    </source>
</evidence>
<dbReference type="InterPro" id="IPR007740">
    <property type="entry name" value="Ribosomal_mL49"/>
</dbReference>
<organism evidence="8 9">
    <name type="scientific">Byssochlamys spectabilis</name>
    <name type="common">Paecilomyces variotii</name>
    <dbReference type="NCBI Taxonomy" id="264951"/>
    <lineage>
        <taxon>Eukaryota</taxon>
        <taxon>Fungi</taxon>
        <taxon>Dikarya</taxon>
        <taxon>Ascomycota</taxon>
        <taxon>Pezizomycotina</taxon>
        <taxon>Eurotiomycetes</taxon>
        <taxon>Eurotiomycetidae</taxon>
        <taxon>Eurotiales</taxon>
        <taxon>Thermoascaceae</taxon>
        <taxon>Paecilomyces</taxon>
    </lineage>
</organism>
<evidence type="ECO:0000313" key="9">
    <source>
        <dbReference type="Proteomes" id="UP000283841"/>
    </source>
</evidence>
<evidence type="ECO:0000313" key="8">
    <source>
        <dbReference type="EMBL" id="RWQ96477.1"/>
    </source>
</evidence>
<evidence type="ECO:0000256" key="2">
    <source>
        <dbReference type="ARBA" id="ARBA00005677"/>
    </source>
</evidence>
<comment type="subcellular location">
    <subcellularLocation>
        <location evidence="1">Mitochondrion</location>
    </subcellularLocation>
</comment>
<accession>A0A443HX98</accession>
<proteinExistence type="inferred from homology"/>
<feature type="region of interest" description="Disordered" evidence="7">
    <location>
        <begin position="82"/>
        <end position="107"/>
    </location>
</feature>
<dbReference type="Gene3D" id="3.30.780.10">
    <property type="entry name" value="SUI1-like domain"/>
    <property type="match status" value="1"/>
</dbReference>
<dbReference type="GO" id="GO:0003735">
    <property type="term" value="F:structural constituent of ribosome"/>
    <property type="evidence" value="ECO:0007669"/>
    <property type="project" value="InterPro"/>
</dbReference>
<sequence length="203" mass="22438">MASLLPSSSLSSAVRKQSSSLSLNLTSTQTTLSTRRFSTIPVTFSYGGQSQLRNLLQSPSRPSFSHTVLPIQQSRTFLAKLTRRSPATAERHSNPAPTTPQTQAQAPPLQLTNLPYFVRRTPSNQLPVYLVTKAGGTKQQTKIQKTEGDLEALRSDLARALGLESGDSRNKSPDVTINRLNGHIIVKGWRKPEIQKFLLERNF</sequence>
<keyword evidence="3" id="KW-0689">Ribosomal protein</keyword>
<dbReference type="FunFam" id="3.30.780.10:FF:000030">
    <property type="entry name" value="Mitochondrial large ribosomal subunit L49, putative"/>
    <property type="match status" value="1"/>
</dbReference>
<dbReference type="Pfam" id="PF05046">
    <property type="entry name" value="Img2"/>
    <property type="match status" value="1"/>
</dbReference>
<dbReference type="Proteomes" id="UP000283841">
    <property type="component" value="Unassembled WGS sequence"/>
</dbReference>
<keyword evidence="9" id="KW-1185">Reference proteome</keyword>
<name>A0A443HX98_BYSSP</name>
<evidence type="ECO:0000256" key="4">
    <source>
        <dbReference type="ARBA" id="ARBA00023128"/>
    </source>
</evidence>
<keyword evidence="5" id="KW-0687">Ribonucleoprotein</keyword>
<evidence type="ECO:0000256" key="7">
    <source>
        <dbReference type="SAM" id="MobiDB-lite"/>
    </source>
</evidence>
<dbReference type="PANTHER" id="PTHR13477:SF0">
    <property type="entry name" value="LARGE RIBOSOMAL SUBUNIT PROTEIN ML49"/>
    <property type="match status" value="1"/>
</dbReference>
<dbReference type="STRING" id="264951.A0A443HX98"/>
<reference evidence="8 9" key="1">
    <citation type="journal article" date="2018" name="Front. Microbiol.">
        <title>Genomic and genetic insights into a cosmopolitan fungus, Paecilomyces variotii (Eurotiales).</title>
        <authorList>
            <person name="Urquhart A.S."/>
            <person name="Mondo S.J."/>
            <person name="Makela M.R."/>
            <person name="Hane J.K."/>
            <person name="Wiebenga A."/>
            <person name="He G."/>
            <person name="Mihaltcheva S."/>
            <person name="Pangilinan J."/>
            <person name="Lipzen A."/>
            <person name="Barry K."/>
            <person name="de Vries R.P."/>
            <person name="Grigoriev I.V."/>
            <person name="Idnurm A."/>
        </authorList>
    </citation>
    <scope>NUCLEOTIDE SEQUENCE [LARGE SCALE GENOMIC DNA]</scope>
    <source>
        <strain evidence="8 9">CBS 101075</strain>
    </source>
</reference>
<feature type="compositionally biased region" description="Low complexity" evidence="7">
    <location>
        <begin position="95"/>
        <end position="107"/>
    </location>
</feature>
<dbReference type="RefSeq" id="XP_028486122.1">
    <property type="nucleotide sequence ID" value="XM_028632827.1"/>
</dbReference>
<evidence type="ECO:0000256" key="1">
    <source>
        <dbReference type="ARBA" id="ARBA00004173"/>
    </source>
</evidence>
<dbReference type="PANTHER" id="PTHR13477">
    <property type="entry name" value="MITOCHONDRIAL 39S RIBOSOMAL PROTEIN L49"/>
    <property type="match status" value="1"/>
</dbReference>
<keyword evidence="4" id="KW-0496">Mitochondrion</keyword>
<evidence type="ECO:0000256" key="3">
    <source>
        <dbReference type="ARBA" id="ARBA00022980"/>
    </source>
</evidence>
<dbReference type="GeneID" id="39602104"/>
<evidence type="ECO:0000256" key="5">
    <source>
        <dbReference type="ARBA" id="ARBA00023274"/>
    </source>
</evidence>
<dbReference type="EMBL" id="RCNU01000004">
    <property type="protein sequence ID" value="RWQ96477.1"/>
    <property type="molecule type" value="Genomic_DNA"/>
</dbReference>
<comment type="caution">
    <text evidence="8">The sequence shown here is derived from an EMBL/GenBank/DDBJ whole genome shotgun (WGS) entry which is preliminary data.</text>
</comment>
<protein>
    <recommendedName>
        <fullName evidence="6">Large ribosomal subunit protein mL49</fullName>
    </recommendedName>
</protein>
<dbReference type="AlphaFoldDB" id="A0A443HX98"/>
<dbReference type="GO" id="GO:0006412">
    <property type="term" value="P:translation"/>
    <property type="evidence" value="ECO:0007669"/>
    <property type="project" value="InterPro"/>
</dbReference>